<proteinExistence type="predicted"/>
<keyword evidence="1" id="KW-0472">Membrane</keyword>
<dbReference type="AlphaFoldDB" id="A0AAV2YUX5"/>
<protein>
    <recommendedName>
        <fullName evidence="4">Transmembrane protein</fullName>
    </recommendedName>
</protein>
<feature type="transmembrane region" description="Helical" evidence="1">
    <location>
        <begin position="53"/>
        <end position="76"/>
    </location>
</feature>
<keyword evidence="1" id="KW-1133">Transmembrane helix</keyword>
<keyword evidence="1" id="KW-0812">Transmembrane</keyword>
<organism evidence="2 3">
    <name type="scientific">Lagenidium giganteum</name>
    <dbReference type="NCBI Taxonomy" id="4803"/>
    <lineage>
        <taxon>Eukaryota</taxon>
        <taxon>Sar</taxon>
        <taxon>Stramenopiles</taxon>
        <taxon>Oomycota</taxon>
        <taxon>Peronosporomycetes</taxon>
        <taxon>Pythiales</taxon>
        <taxon>Pythiaceae</taxon>
    </lineage>
</organism>
<feature type="transmembrane region" description="Helical" evidence="1">
    <location>
        <begin position="221"/>
        <end position="240"/>
    </location>
</feature>
<comment type="caution">
    <text evidence="2">The sequence shown here is derived from an EMBL/GenBank/DDBJ whole genome shotgun (WGS) entry which is preliminary data.</text>
</comment>
<dbReference type="EMBL" id="DAKRPA010000148">
    <property type="protein sequence ID" value="DAZ97039.1"/>
    <property type="molecule type" value="Genomic_DNA"/>
</dbReference>
<reference evidence="2" key="2">
    <citation type="journal article" date="2023" name="Microbiol Resour">
        <title>Decontamination and Annotation of the Draft Genome Sequence of the Oomycete Lagenidium giganteum ARSEF 373.</title>
        <authorList>
            <person name="Morgan W.R."/>
            <person name="Tartar A."/>
        </authorList>
    </citation>
    <scope>NUCLEOTIDE SEQUENCE</scope>
    <source>
        <strain evidence="2">ARSEF 373</strain>
    </source>
</reference>
<keyword evidence="3" id="KW-1185">Reference proteome</keyword>
<feature type="transmembrane region" description="Helical" evidence="1">
    <location>
        <begin position="299"/>
        <end position="321"/>
    </location>
</feature>
<feature type="transmembrane region" description="Helical" evidence="1">
    <location>
        <begin position="260"/>
        <end position="279"/>
    </location>
</feature>
<dbReference type="Proteomes" id="UP001146120">
    <property type="component" value="Unassembled WGS sequence"/>
</dbReference>
<accession>A0AAV2YUX5</accession>
<reference evidence="2" key="1">
    <citation type="submission" date="2022-11" db="EMBL/GenBank/DDBJ databases">
        <authorList>
            <person name="Morgan W.R."/>
            <person name="Tartar A."/>
        </authorList>
    </citation>
    <scope>NUCLEOTIDE SEQUENCE</scope>
    <source>
        <strain evidence="2">ARSEF 373</strain>
    </source>
</reference>
<gene>
    <name evidence="2" type="ORF">N0F65_012908</name>
</gene>
<evidence type="ECO:0000313" key="2">
    <source>
        <dbReference type="EMBL" id="DAZ97039.1"/>
    </source>
</evidence>
<evidence type="ECO:0000256" key="1">
    <source>
        <dbReference type="SAM" id="Phobius"/>
    </source>
</evidence>
<feature type="transmembrane region" description="Helical" evidence="1">
    <location>
        <begin position="371"/>
        <end position="394"/>
    </location>
</feature>
<evidence type="ECO:0000313" key="3">
    <source>
        <dbReference type="Proteomes" id="UP001146120"/>
    </source>
</evidence>
<feature type="transmembrane region" description="Helical" evidence="1">
    <location>
        <begin position="104"/>
        <end position="124"/>
    </location>
</feature>
<name>A0AAV2YUX5_9STRA</name>
<evidence type="ECO:0008006" key="4">
    <source>
        <dbReference type="Google" id="ProtNLM"/>
    </source>
</evidence>
<sequence length="462" mass="52995">MLHHGSITTFTKVVPVQPKAADHDHSSITAVPSASQSTHSETLTVSHTAFRNFWIFILLFEFINGVVLVGLSYMYLSAANPDSLIRFLRYNYLYANDQLFLENYATAIGGSFAVLAVWFTWNIIELIGYSVYHRKLSFGPAPLPKQTIKTSPYSKLPWWRALLIFGKDMVMGALTCYHSFGVRGVHFTVGLFIRESIEIALQTAQAYNSSRHISNLLLNQIYGFLIFVNCISTPILQHFYHHTPIMVRFQCMVMDFLIELWWGTVLPIWMLYPFITDFMHPANAPNLAPENATREVQEVLILSLRAYITAVYPFFSALLSLRGMKKLLKLVRTSRSWEDTLVRFKFSFKFLRFRRHKNTENAGKHRTVGDWLYIVSHGMLLLHGMFVLLSSALASGILQREYLRFDCINRLHPWFTSREACVARIVDCAAVGINGTKSELARILNQFDRPSLSNIQFLNCPR</sequence>